<dbReference type="AlphaFoldDB" id="A0A813E9X8"/>
<accession>A0A813E9X8</accession>
<keyword evidence="1" id="KW-0472">Membrane</keyword>
<dbReference type="OrthoDB" id="10252235at2759"/>
<protein>
    <submittedName>
        <fullName evidence="2">Uncharacterized protein</fullName>
    </submittedName>
</protein>
<feature type="transmembrane region" description="Helical" evidence="1">
    <location>
        <begin position="61"/>
        <end position="81"/>
    </location>
</feature>
<dbReference type="EMBL" id="CAJNNV010008164">
    <property type="protein sequence ID" value="CAE8595845.1"/>
    <property type="molecule type" value="Genomic_DNA"/>
</dbReference>
<evidence type="ECO:0000313" key="3">
    <source>
        <dbReference type="Proteomes" id="UP000654075"/>
    </source>
</evidence>
<keyword evidence="1" id="KW-1133">Transmembrane helix</keyword>
<sequence>MLSPVPPALLRPVPLALLGVVSLVLLSWLVSLPLHRVRLKRDHRAEYIGPLQVWVEVLTRYPLCILLLGILVPVSLSFLGVRASGFTVDVDLDFAGYLAAELPSRFIQ</sequence>
<evidence type="ECO:0000313" key="2">
    <source>
        <dbReference type="EMBL" id="CAE8595845.1"/>
    </source>
</evidence>
<dbReference type="Proteomes" id="UP000654075">
    <property type="component" value="Unassembled WGS sequence"/>
</dbReference>
<comment type="caution">
    <text evidence="2">The sequence shown here is derived from an EMBL/GenBank/DDBJ whole genome shotgun (WGS) entry which is preliminary data.</text>
</comment>
<evidence type="ECO:0000256" key="1">
    <source>
        <dbReference type="SAM" id="Phobius"/>
    </source>
</evidence>
<proteinExistence type="predicted"/>
<gene>
    <name evidence="2" type="ORF">PGLA1383_LOCUS14336</name>
</gene>
<organism evidence="2 3">
    <name type="scientific">Polarella glacialis</name>
    <name type="common">Dinoflagellate</name>
    <dbReference type="NCBI Taxonomy" id="89957"/>
    <lineage>
        <taxon>Eukaryota</taxon>
        <taxon>Sar</taxon>
        <taxon>Alveolata</taxon>
        <taxon>Dinophyceae</taxon>
        <taxon>Suessiales</taxon>
        <taxon>Suessiaceae</taxon>
        <taxon>Polarella</taxon>
    </lineage>
</organism>
<keyword evidence="3" id="KW-1185">Reference proteome</keyword>
<reference evidence="2" key="1">
    <citation type="submission" date="2021-02" db="EMBL/GenBank/DDBJ databases">
        <authorList>
            <person name="Dougan E. K."/>
            <person name="Rhodes N."/>
            <person name="Thang M."/>
            <person name="Chan C."/>
        </authorList>
    </citation>
    <scope>NUCLEOTIDE SEQUENCE</scope>
</reference>
<feature type="non-terminal residue" evidence="2">
    <location>
        <position position="108"/>
    </location>
</feature>
<name>A0A813E9X8_POLGL</name>
<feature type="transmembrane region" description="Helical" evidence="1">
    <location>
        <begin position="12"/>
        <end position="34"/>
    </location>
</feature>
<keyword evidence="1" id="KW-0812">Transmembrane</keyword>